<gene>
    <name evidence="2" type="ORF">SAMN02927921_03011</name>
</gene>
<dbReference type="STRING" id="1150368.SAMN02927921_03011"/>
<name>A0A1K1QZB1_9FLAO</name>
<sequence>MKKRIAFIVATQYDNVGDLLINKCLIDELSNYADVYLDTKNVPDSFKEKLLFGTQNVFELDELTPYSFKGVGVANLFFSRTGITHVFKSPGPFGSGGDTKKFLRNILIGLIFFAFRLKSTKSFLVGNDLLHKHKLDKIGARFFSTSTEKILCRSHNNIEELKSLGIKNVNYIPDMCFGLKTEPIHNLEKKKIGISFRNLKDEKLHEYIVTSINNLITYYKNSDVEIVFFHQVKSDFIYTKELYEIFQSNKNISFEERCLEWEDLSFYNDFRLVLSNRLHVLLLGLVYEAIPIGVLNSDSKTMKIFNIFKGIGIDNLLYEKLSVEDIDRVFSTERDLFSKIKLVRSEQKKLLSKRISELF</sequence>
<evidence type="ECO:0000313" key="2">
    <source>
        <dbReference type="EMBL" id="SFW65290.1"/>
    </source>
</evidence>
<proteinExistence type="predicted"/>
<dbReference type="EMBL" id="FPJE01000017">
    <property type="protein sequence ID" value="SFW65290.1"/>
    <property type="molecule type" value="Genomic_DNA"/>
</dbReference>
<organism evidence="2 3">
    <name type="scientific">Sinomicrobium oceani</name>
    <dbReference type="NCBI Taxonomy" id="1150368"/>
    <lineage>
        <taxon>Bacteria</taxon>
        <taxon>Pseudomonadati</taxon>
        <taxon>Bacteroidota</taxon>
        <taxon>Flavobacteriia</taxon>
        <taxon>Flavobacteriales</taxon>
        <taxon>Flavobacteriaceae</taxon>
        <taxon>Sinomicrobium</taxon>
    </lineage>
</organism>
<protein>
    <submittedName>
        <fullName evidence="2">Polysaccharide pyruvyl transferase</fullName>
    </submittedName>
</protein>
<dbReference type="RefSeq" id="WP_175545803.1">
    <property type="nucleotide sequence ID" value="NZ_FPJE01000017.1"/>
</dbReference>
<evidence type="ECO:0000313" key="3">
    <source>
        <dbReference type="Proteomes" id="UP000182248"/>
    </source>
</evidence>
<dbReference type="GO" id="GO:0016740">
    <property type="term" value="F:transferase activity"/>
    <property type="evidence" value="ECO:0007669"/>
    <property type="project" value="UniProtKB-KW"/>
</dbReference>
<dbReference type="Pfam" id="PF04230">
    <property type="entry name" value="PS_pyruv_trans"/>
    <property type="match status" value="1"/>
</dbReference>
<reference evidence="2 3" key="1">
    <citation type="submission" date="2016-11" db="EMBL/GenBank/DDBJ databases">
        <authorList>
            <person name="Jaros S."/>
            <person name="Januszkiewicz K."/>
            <person name="Wedrychowicz H."/>
        </authorList>
    </citation>
    <scope>NUCLEOTIDE SEQUENCE [LARGE SCALE GENOMIC DNA]</scope>
    <source>
        <strain evidence="2 3">CGMCC 1.12145</strain>
    </source>
</reference>
<dbReference type="AlphaFoldDB" id="A0A1K1QZB1"/>
<accession>A0A1K1QZB1</accession>
<dbReference type="InterPro" id="IPR007345">
    <property type="entry name" value="Polysacch_pyruvyl_Trfase"/>
</dbReference>
<evidence type="ECO:0000259" key="1">
    <source>
        <dbReference type="Pfam" id="PF04230"/>
    </source>
</evidence>
<keyword evidence="3" id="KW-1185">Reference proteome</keyword>
<dbReference type="Proteomes" id="UP000182248">
    <property type="component" value="Unassembled WGS sequence"/>
</dbReference>
<feature type="domain" description="Polysaccharide pyruvyl transferase" evidence="1">
    <location>
        <begin position="15"/>
        <end position="288"/>
    </location>
</feature>
<keyword evidence="2" id="KW-0808">Transferase</keyword>